<dbReference type="Proteomes" id="UP000254569">
    <property type="component" value="Unassembled WGS sequence"/>
</dbReference>
<keyword evidence="4 11" id="KW-0812">Transmembrane</keyword>
<dbReference type="InterPro" id="IPR023299">
    <property type="entry name" value="ATPase_P-typ_cyto_dom_N"/>
</dbReference>
<feature type="transmembrane region" description="Helical" evidence="11">
    <location>
        <begin position="858"/>
        <end position="878"/>
    </location>
</feature>
<keyword evidence="14" id="KW-1185">Reference proteome</keyword>
<keyword evidence="13" id="KW-0378">Hydrolase</keyword>
<evidence type="ECO:0000256" key="11">
    <source>
        <dbReference type="SAM" id="Phobius"/>
    </source>
</evidence>
<dbReference type="InterPro" id="IPR059000">
    <property type="entry name" value="ATPase_P-type_domA"/>
</dbReference>
<keyword evidence="3" id="KW-1003">Cell membrane</keyword>
<dbReference type="GO" id="GO:1902600">
    <property type="term" value="P:proton transmembrane transport"/>
    <property type="evidence" value="ECO:0007669"/>
    <property type="project" value="TreeGrafter"/>
</dbReference>
<feature type="transmembrane region" description="Helical" evidence="11">
    <location>
        <begin position="254"/>
        <end position="276"/>
    </location>
</feature>
<evidence type="ECO:0000256" key="1">
    <source>
        <dbReference type="ARBA" id="ARBA00004651"/>
    </source>
</evidence>
<dbReference type="Gene3D" id="3.40.50.1000">
    <property type="entry name" value="HAD superfamily/HAD-like"/>
    <property type="match status" value="1"/>
</dbReference>
<dbReference type="SUPFAM" id="SSF81653">
    <property type="entry name" value="Calcium ATPase, transduction domain A"/>
    <property type="match status" value="1"/>
</dbReference>
<dbReference type="SUPFAM" id="SSF81660">
    <property type="entry name" value="Metal cation-transporting ATPase, ATP-binding domain N"/>
    <property type="match status" value="1"/>
</dbReference>
<dbReference type="SFLD" id="SFLDG00002">
    <property type="entry name" value="C1.7:_P-type_atpase_like"/>
    <property type="match status" value="1"/>
</dbReference>
<dbReference type="GO" id="GO:0016887">
    <property type="term" value="F:ATP hydrolysis activity"/>
    <property type="evidence" value="ECO:0007669"/>
    <property type="project" value="InterPro"/>
</dbReference>
<dbReference type="Pfam" id="PF00689">
    <property type="entry name" value="Cation_ATPase_C"/>
    <property type="match status" value="1"/>
</dbReference>
<comment type="similarity">
    <text evidence="2">Belongs to the cation transport ATPase (P-type) (TC 3.A.3) family. Type IIA subfamily.</text>
</comment>
<dbReference type="Pfam" id="PF13246">
    <property type="entry name" value="Cation_ATPase"/>
    <property type="match status" value="1"/>
</dbReference>
<feature type="transmembrane region" description="Helical" evidence="11">
    <location>
        <begin position="91"/>
        <end position="108"/>
    </location>
</feature>
<feature type="transmembrane region" description="Helical" evidence="11">
    <location>
        <begin position="64"/>
        <end position="85"/>
    </location>
</feature>
<evidence type="ECO:0000256" key="9">
    <source>
        <dbReference type="ARBA" id="ARBA00023136"/>
    </source>
</evidence>
<evidence type="ECO:0000313" key="14">
    <source>
        <dbReference type="Proteomes" id="UP000254569"/>
    </source>
</evidence>
<dbReference type="PRINTS" id="PR00121">
    <property type="entry name" value="NAKATPASE"/>
</dbReference>
<dbReference type="InterPro" id="IPR006068">
    <property type="entry name" value="ATPase_P-typ_cation-transptr_C"/>
</dbReference>
<dbReference type="InterPro" id="IPR001757">
    <property type="entry name" value="P_typ_ATPase"/>
</dbReference>
<keyword evidence="8 11" id="KW-1133">Transmembrane helix</keyword>
<dbReference type="Gene3D" id="3.40.1110.10">
    <property type="entry name" value="Calcium-transporting ATPase, cytoplasmic domain N"/>
    <property type="match status" value="1"/>
</dbReference>
<dbReference type="GO" id="GO:0005524">
    <property type="term" value="F:ATP binding"/>
    <property type="evidence" value="ECO:0007669"/>
    <property type="project" value="UniProtKB-KW"/>
</dbReference>
<dbReference type="InterPro" id="IPR050510">
    <property type="entry name" value="Cation_transp_ATPase_P-type"/>
</dbReference>
<dbReference type="InterPro" id="IPR004014">
    <property type="entry name" value="ATPase_P-typ_cation-transptr_N"/>
</dbReference>
<evidence type="ECO:0000256" key="10">
    <source>
        <dbReference type="ARBA" id="ARBA00049360"/>
    </source>
</evidence>
<dbReference type="PRINTS" id="PR00119">
    <property type="entry name" value="CATATPASE"/>
</dbReference>
<keyword evidence="5" id="KW-0547">Nucleotide-binding</keyword>
<accession>A0A379LWM0</accession>
<dbReference type="NCBIfam" id="TIGR01494">
    <property type="entry name" value="ATPase_P-type"/>
    <property type="match status" value="2"/>
</dbReference>
<evidence type="ECO:0000313" key="13">
    <source>
        <dbReference type="EMBL" id="SUE14292.1"/>
    </source>
</evidence>
<dbReference type="RefSeq" id="WP_064062999.1">
    <property type="nucleotide sequence ID" value="NZ_LPZN01000006.1"/>
</dbReference>
<organism evidence="13 14">
    <name type="scientific">Rhodococcus gordoniae</name>
    <dbReference type="NCBI Taxonomy" id="223392"/>
    <lineage>
        <taxon>Bacteria</taxon>
        <taxon>Bacillati</taxon>
        <taxon>Actinomycetota</taxon>
        <taxon>Actinomycetes</taxon>
        <taxon>Mycobacteriales</taxon>
        <taxon>Nocardiaceae</taxon>
        <taxon>Rhodococcus</taxon>
    </lineage>
</organism>
<dbReference type="InterPro" id="IPR023214">
    <property type="entry name" value="HAD_sf"/>
</dbReference>
<sequence>MSHFTTDTAEHDPPVDPLESLDRLLRDLRSSRTGLSTREAQRRLGVSGYNELVRRRSEGWLRALSRQLVHPLALLLWVAALLAALSSSVPLAVAIVVVIALNAAFAFVQERHADQAVEALAAYLPQRARVLRDDTDGEIDARELVPGDVIVVSEGDRVSADARLLDGVAEIDASALTGESMPVRVTADSADSHVPLIHARDVVFSGTTCVTGEATAVVFATGMHTELGRIAALSQGGGHQESPLEKQVKRVARLIAVVAVGMGAAFIPLGTLLAGLSLADSVTFAIGLIVANVPEGLLPTITLALAVGVRLLARQGALVKRISAVETLGSTSVICTDKTGTLTVNRMTVTTAWTSDGVVDFEALPDPPAARSVSHRLMTAAVWCNNSEPAEAPDTIRPDGEHAAKTGIGDPTELALLQAAAQVGIDPHRSKDDRLAEFHFDPALRRMSTVDRVGTSVVVHTKGAPEEVLARCTHIAEETSTRPLTDEDRATVDAVIADWARRGRRLLAIAERTLPSSEIPANLTREQAEQGSTLLGITAMIDPPRHEVPEAVDRCHSAGIRLIVVTGDHALTARGIAESVHIGERGLRVIGGDEADAMSDRELDAALAGHDEIVFARSSPETKLRITDALQESGHIVAMTGDGANDAPALRQADIGVAMGRSGTDVAREAAVMVLVDDNFATIVGAIEAGRRVYDNVRKFIVYIFAHATPEVVPFLAYALTSGAIPLPLTIMQILAVDLGTETLPALALGRENAEPDLMRRPPRPRTQSVIDGPMLARSWGLLGGVSAVLVMGLFLLTLLDGGWTFGADTSTGELHHTWQQATTMTFLGIVACQIGTAMAARTSRSPLARIGFTTNRMLLWGIAFEIVFAAAVVTLPPLQTVFGTAVPDIWLLTLLLPLPVIVWGCDELFRWWRRTGNGAQHG</sequence>
<evidence type="ECO:0000259" key="12">
    <source>
        <dbReference type="SMART" id="SM00831"/>
    </source>
</evidence>
<dbReference type="SFLD" id="SFLDS00003">
    <property type="entry name" value="Haloacid_Dehalogenase"/>
    <property type="match status" value="1"/>
</dbReference>
<dbReference type="SUPFAM" id="SSF81665">
    <property type="entry name" value="Calcium ATPase, transmembrane domain M"/>
    <property type="match status" value="1"/>
</dbReference>
<dbReference type="SUPFAM" id="SSF56784">
    <property type="entry name" value="HAD-like"/>
    <property type="match status" value="1"/>
</dbReference>
<dbReference type="Gene3D" id="1.20.1110.10">
    <property type="entry name" value="Calcium-transporting ATPase, transmembrane domain"/>
    <property type="match status" value="1"/>
</dbReference>
<dbReference type="InterPro" id="IPR008250">
    <property type="entry name" value="ATPase_P-typ_transduc_dom_A_sf"/>
</dbReference>
<dbReference type="OrthoDB" id="9814270at2"/>
<feature type="domain" description="Cation-transporting P-type ATPase N-terminal" evidence="12">
    <location>
        <begin position="17"/>
        <end position="88"/>
    </location>
</feature>
<keyword evidence="6" id="KW-0067">ATP-binding</keyword>
<dbReference type="InterPro" id="IPR036412">
    <property type="entry name" value="HAD-like_sf"/>
</dbReference>
<feature type="transmembrane region" description="Helical" evidence="11">
    <location>
        <begin position="819"/>
        <end position="837"/>
    </location>
</feature>
<dbReference type="InterPro" id="IPR023298">
    <property type="entry name" value="ATPase_P-typ_TM_dom_sf"/>
</dbReference>
<dbReference type="GO" id="GO:0019829">
    <property type="term" value="F:ATPase-coupled monoatomic cation transmembrane transporter activity"/>
    <property type="evidence" value="ECO:0007669"/>
    <property type="project" value="TreeGrafter"/>
</dbReference>
<dbReference type="Gene3D" id="2.70.150.10">
    <property type="entry name" value="Calcium-transporting ATPase, cytoplasmic transduction domain A"/>
    <property type="match status" value="1"/>
</dbReference>
<gene>
    <name evidence="13" type="ORF">NCTC13296_01131</name>
</gene>
<dbReference type="Pfam" id="PF00690">
    <property type="entry name" value="Cation_ATPase_N"/>
    <property type="match status" value="1"/>
</dbReference>
<dbReference type="SMART" id="SM00831">
    <property type="entry name" value="Cation_ATPase_N"/>
    <property type="match status" value="1"/>
</dbReference>
<comment type="catalytic activity">
    <reaction evidence="10">
        <text>ATP + H2O = ADP + phosphate + H(+)</text>
        <dbReference type="Rhea" id="RHEA:13065"/>
        <dbReference type="ChEBI" id="CHEBI:15377"/>
        <dbReference type="ChEBI" id="CHEBI:15378"/>
        <dbReference type="ChEBI" id="CHEBI:30616"/>
        <dbReference type="ChEBI" id="CHEBI:43474"/>
        <dbReference type="ChEBI" id="CHEBI:456216"/>
    </reaction>
</comment>
<dbReference type="FunFam" id="3.40.50.1000:FF:000083">
    <property type="entry name" value="Sodium/potassium-transporting ATPase subunit alpha"/>
    <property type="match status" value="1"/>
</dbReference>
<comment type="subcellular location">
    <subcellularLocation>
        <location evidence="1">Cell membrane</location>
        <topology evidence="1">Multi-pass membrane protein</topology>
    </subcellularLocation>
</comment>
<evidence type="ECO:0000256" key="3">
    <source>
        <dbReference type="ARBA" id="ARBA00022475"/>
    </source>
</evidence>
<dbReference type="PANTHER" id="PTHR43294:SF21">
    <property type="entry name" value="CATION TRANSPORTING ATPASE"/>
    <property type="match status" value="1"/>
</dbReference>
<dbReference type="EMBL" id="UGVI01000001">
    <property type="protein sequence ID" value="SUE14292.1"/>
    <property type="molecule type" value="Genomic_DNA"/>
</dbReference>
<keyword evidence="9 11" id="KW-0472">Membrane</keyword>
<dbReference type="InterPro" id="IPR018303">
    <property type="entry name" value="ATPase_P-typ_P_site"/>
</dbReference>
<dbReference type="AlphaFoldDB" id="A0A379LWM0"/>
<feature type="transmembrane region" description="Helical" evidence="11">
    <location>
        <begin position="890"/>
        <end position="906"/>
    </location>
</feature>
<feature type="transmembrane region" description="Helical" evidence="11">
    <location>
        <begin position="780"/>
        <end position="799"/>
    </location>
</feature>
<dbReference type="SFLD" id="SFLDF00027">
    <property type="entry name" value="p-type_atpase"/>
    <property type="match status" value="1"/>
</dbReference>
<protein>
    <submittedName>
        <fullName evidence="13">Putative calcium-transporting ATPase</fullName>
        <ecNumber evidence="13">3.6.3.8</ecNumber>
    </submittedName>
</protein>
<keyword evidence="7" id="KW-1278">Translocase</keyword>
<evidence type="ECO:0000256" key="4">
    <source>
        <dbReference type="ARBA" id="ARBA00022692"/>
    </source>
</evidence>
<evidence type="ECO:0000256" key="8">
    <source>
        <dbReference type="ARBA" id="ARBA00022989"/>
    </source>
</evidence>
<dbReference type="PANTHER" id="PTHR43294">
    <property type="entry name" value="SODIUM/POTASSIUM-TRANSPORTING ATPASE SUBUNIT ALPHA"/>
    <property type="match status" value="1"/>
</dbReference>
<evidence type="ECO:0000256" key="6">
    <source>
        <dbReference type="ARBA" id="ARBA00022840"/>
    </source>
</evidence>
<dbReference type="InterPro" id="IPR044492">
    <property type="entry name" value="P_typ_ATPase_HD_dom"/>
</dbReference>
<evidence type="ECO:0000256" key="2">
    <source>
        <dbReference type="ARBA" id="ARBA00005675"/>
    </source>
</evidence>
<proteinExistence type="inferred from homology"/>
<feature type="transmembrane region" description="Helical" evidence="11">
    <location>
        <begin position="296"/>
        <end position="313"/>
    </location>
</feature>
<reference evidence="13 14" key="1">
    <citation type="submission" date="2018-06" db="EMBL/GenBank/DDBJ databases">
        <authorList>
            <consortium name="Pathogen Informatics"/>
            <person name="Doyle S."/>
        </authorList>
    </citation>
    <scope>NUCLEOTIDE SEQUENCE [LARGE SCALE GENOMIC DNA]</scope>
    <source>
        <strain evidence="13 14">NCTC13296</strain>
    </source>
</reference>
<dbReference type="Pfam" id="PF00122">
    <property type="entry name" value="E1-E2_ATPase"/>
    <property type="match status" value="1"/>
</dbReference>
<name>A0A379LWM0_9NOCA</name>
<evidence type="ECO:0000256" key="7">
    <source>
        <dbReference type="ARBA" id="ARBA00022967"/>
    </source>
</evidence>
<evidence type="ECO:0000256" key="5">
    <source>
        <dbReference type="ARBA" id="ARBA00022741"/>
    </source>
</evidence>
<dbReference type="PROSITE" id="PS00154">
    <property type="entry name" value="ATPASE_E1_E2"/>
    <property type="match status" value="1"/>
</dbReference>
<dbReference type="GO" id="GO:0005886">
    <property type="term" value="C:plasma membrane"/>
    <property type="evidence" value="ECO:0007669"/>
    <property type="project" value="UniProtKB-SubCell"/>
</dbReference>
<dbReference type="EC" id="3.6.3.8" evidence="13"/>